<feature type="domain" description="N-(5'phosphoribosyl) anthranilate isomerase (PRAI)" evidence="10">
    <location>
        <begin position="3"/>
        <end position="205"/>
    </location>
</feature>
<keyword evidence="8 9" id="KW-0413">Isomerase</keyword>
<evidence type="ECO:0000256" key="9">
    <source>
        <dbReference type="HAMAP-Rule" id="MF_00135"/>
    </source>
</evidence>
<evidence type="ECO:0000313" key="11">
    <source>
        <dbReference type="EMBL" id="PWB98141.1"/>
    </source>
</evidence>
<sequence length="209" mass="22662">MFVKICGLREERHVETCLEERVDAIGFVLTPSPRFVAPERARHLVNLVDDAALTVGVFRDETVDEIERLAEAAGVGAVQVHGQRTRAELAKLTRPDRKLIRAVSFDDPSIEENWGEDMLLVDAPHPGSGQAWDYASMAASLTRRDGTYSVETGEGPARRWILAGGLTPENVAAAIEAANPWGVDVSSGVEASPGVKSSQLIREFMAAAR</sequence>
<proteinExistence type="inferred from homology"/>
<dbReference type="KEGG" id="salc:C2138_01420"/>
<comment type="similarity">
    <text evidence="9">Belongs to the TrpF family.</text>
</comment>
<dbReference type="Proteomes" id="UP000244978">
    <property type="component" value="Unassembled WGS sequence"/>
</dbReference>
<gene>
    <name evidence="9" type="primary">trpF</name>
    <name evidence="11" type="ORF">DF220_10115</name>
</gene>
<dbReference type="CDD" id="cd00405">
    <property type="entry name" value="PRAI"/>
    <property type="match status" value="1"/>
</dbReference>
<dbReference type="UniPathway" id="UPA00035">
    <property type="reaction ID" value="UER00042"/>
</dbReference>
<keyword evidence="6 9" id="KW-0822">Tryptophan biosynthesis</keyword>
<dbReference type="GO" id="GO:0004640">
    <property type="term" value="F:phosphoribosylanthranilate isomerase activity"/>
    <property type="evidence" value="ECO:0007669"/>
    <property type="project" value="UniProtKB-UniRule"/>
</dbReference>
<dbReference type="SUPFAM" id="SSF51366">
    <property type="entry name" value="Ribulose-phoshate binding barrel"/>
    <property type="match status" value="1"/>
</dbReference>
<evidence type="ECO:0000256" key="3">
    <source>
        <dbReference type="ARBA" id="ARBA00012572"/>
    </source>
</evidence>
<dbReference type="InterPro" id="IPR044643">
    <property type="entry name" value="TrpF_fam"/>
</dbReference>
<dbReference type="EC" id="5.3.1.24" evidence="3 9"/>
<comment type="caution">
    <text evidence="11">The sequence shown here is derived from an EMBL/GenBank/DDBJ whole genome shotgun (WGS) entry which is preliminary data.</text>
</comment>
<comment type="catalytic activity">
    <reaction evidence="1 9">
        <text>N-(5-phospho-beta-D-ribosyl)anthranilate = 1-(2-carboxyphenylamino)-1-deoxy-D-ribulose 5-phosphate</text>
        <dbReference type="Rhea" id="RHEA:21540"/>
        <dbReference type="ChEBI" id="CHEBI:18277"/>
        <dbReference type="ChEBI" id="CHEBI:58613"/>
        <dbReference type="EC" id="5.3.1.24"/>
    </reaction>
</comment>
<organism evidence="11 12">
    <name type="scientific">Homoserinimonas hongtaonis</name>
    <dbReference type="NCBI Taxonomy" id="2079791"/>
    <lineage>
        <taxon>Bacteria</taxon>
        <taxon>Bacillati</taxon>
        <taxon>Actinomycetota</taxon>
        <taxon>Actinomycetes</taxon>
        <taxon>Micrococcales</taxon>
        <taxon>Microbacteriaceae</taxon>
        <taxon>Homoserinimonas</taxon>
    </lineage>
</organism>
<evidence type="ECO:0000256" key="4">
    <source>
        <dbReference type="ARBA" id="ARBA00022272"/>
    </source>
</evidence>
<dbReference type="PANTHER" id="PTHR42894:SF1">
    <property type="entry name" value="N-(5'-PHOSPHORIBOSYL)ANTHRANILATE ISOMERASE"/>
    <property type="match status" value="1"/>
</dbReference>
<evidence type="ECO:0000256" key="7">
    <source>
        <dbReference type="ARBA" id="ARBA00023141"/>
    </source>
</evidence>
<dbReference type="GO" id="GO:0000162">
    <property type="term" value="P:L-tryptophan biosynthetic process"/>
    <property type="evidence" value="ECO:0007669"/>
    <property type="project" value="UniProtKB-UniRule"/>
</dbReference>
<dbReference type="Pfam" id="PF00697">
    <property type="entry name" value="PRAI"/>
    <property type="match status" value="1"/>
</dbReference>
<dbReference type="RefSeq" id="WP_108514950.1">
    <property type="nucleotide sequence ID" value="NZ_CP026951.1"/>
</dbReference>
<keyword evidence="12" id="KW-1185">Reference proteome</keyword>
<dbReference type="PANTHER" id="PTHR42894">
    <property type="entry name" value="N-(5'-PHOSPHORIBOSYL)ANTHRANILATE ISOMERASE"/>
    <property type="match status" value="1"/>
</dbReference>
<dbReference type="HAMAP" id="MF_00135">
    <property type="entry name" value="PRAI"/>
    <property type="match status" value="1"/>
</dbReference>
<comment type="pathway">
    <text evidence="2 9">Amino-acid biosynthesis; L-tryptophan biosynthesis; L-tryptophan from chorismate: step 3/5.</text>
</comment>
<evidence type="ECO:0000256" key="8">
    <source>
        <dbReference type="ARBA" id="ARBA00023235"/>
    </source>
</evidence>
<dbReference type="InterPro" id="IPR011060">
    <property type="entry name" value="RibuloseP-bd_barrel"/>
</dbReference>
<dbReference type="AlphaFoldDB" id="A0A2U1T2M5"/>
<keyword evidence="7 9" id="KW-0057">Aromatic amino acid biosynthesis</keyword>
<accession>A0A2U1T2M5</accession>
<evidence type="ECO:0000313" key="12">
    <source>
        <dbReference type="Proteomes" id="UP000244978"/>
    </source>
</evidence>
<evidence type="ECO:0000256" key="6">
    <source>
        <dbReference type="ARBA" id="ARBA00022822"/>
    </source>
</evidence>
<dbReference type="InterPro" id="IPR001240">
    <property type="entry name" value="PRAI_dom"/>
</dbReference>
<name>A0A2U1T2M5_9MICO</name>
<dbReference type="EMBL" id="QEEX01000001">
    <property type="protein sequence ID" value="PWB98141.1"/>
    <property type="molecule type" value="Genomic_DNA"/>
</dbReference>
<dbReference type="OrthoDB" id="3243379at2"/>
<evidence type="ECO:0000259" key="10">
    <source>
        <dbReference type="Pfam" id="PF00697"/>
    </source>
</evidence>
<evidence type="ECO:0000256" key="2">
    <source>
        <dbReference type="ARBA" id="ARBA00004664"/>
    </source>
</evidence>
<protein>
    <recommendedName>
        <fullName evidence="4 9">N-(5'-phosphoribosyl)anthranilate isomerase</fullName>
        <shortName evidence="9">PRAI</shortName>
        <ecNumber evidence="3 9">5.3.1.24</ecNumber>
    </recommendedName>
</protein>
<evidence type="ECO:0000256" key="5">
    <source>
        <dbReference type="ARBA" id="ARBA00022605"/>
    </source>
</evidence>
<dbReference type="Gene3D" id="3.20.20.70">
    <property type="entry name" value="Aldolase class I"/>
    <property type="match status" value="1"/>
</dbReference>
<dbReference type="InterPro" id="IPR013785">
    <property type="entry name" value="Aldolase_TIM"/>
</dbReference>
<evidence type="ECO:0000256" key="1">
    <source>
        <dbReference type="ARBA" id="ARBA00001164"/>
    </source>
</evidence>
<reference evidence="12" key="1">
    <citation type="submission" date="2018-04" db="EMBL/GenBank/DDBJ databases">
        <authorList>
            <person name="Liu S."/>
            <person name="Wang Z."/>
            <person name="Li J."/>
        </authorList>
    </citation>
    <scope>NUCLEOTIDE SEQUENCE [LARGE SCALE GENOMIC DNA]</scope>
    <source>
        <strain evidence="12">S1194</strain>
    </source>
</reference>
<keyword evidence="5 9" id="KW-0028">Amino-acid biosynthesis</keyword>